<protein>
    <submittedName>
        <fullName evidence="1">Uncharacterized protein</fullName>
    </submittedName>
</protein>
<proteinExistence type="predicted"/>
<comment type="caution">
    <text evidence="1">The sequence shown here is derived from an EMBL/GenBank/DDBJ whole genome shotgun (WGS) entry which is preliminary data.</text>
</comment>
<evidence type="ECO:0000313" key="2">
    <source>
        <dbReference type="Proteomes" id="UP000299367"/>
    </source>
</evidence>
<dbReference type="EMBL" id="BJCF01000007">
    <property type="protein sequence ID" value="GCL41377.1"/>
    <property type="molecule type" value="Genomic_DNA"/>
</dbReference>
<organism evidence="1 2">
    <name type="scientific">Dolichospermum planctonicum</name>
    <dbReference type="NCBI Taxonomy" id="136072"/>
    <lineage>
        <taxon>Bacteria</taxon>
        <taxon>Bacillati</taxon>
        <taxon>Cyanobacteriota</taxon>
        <taxon>Cyanophyceae</taxon>
        <taxon>Nostocales</taxon>
        <taxon>Aphanizomenonaceae</taxon>
        <taxon>Dolichospermum</taxon>
    </lineage>
</organism>
<sequence>MSDTKRIDTNAYVTVQGQYAVVNEGSGYAIITTHTKQVIARNISSFLDCVKTLEYIFSNAESQNSDPIQTSAFIYEPDTPPKSVQEKINYEPKKLDELDFALIRSLASYFEEMNGKIRHYRKDHNASEAEADVIASYYLKTAGIIRGVKTEKDLVELIQYIENLKEKVSIYQHKDYNYRWSTSLEKKVLAKLRKIMDRLKN</sequence>
<dbReference type="AlphaFoldDB" id="A0A480A8T8"/>
<dbReference type="RefSeq" id="WP_137907107.1">
    <property type="nucleotide sequence ID" value="NZ_BJCF01000007.1"/>
</dbReference>
<dbReference type="OrthoDB" id="9941815at2"/>
<accession>A0A480A8T8</accession>
<reference evidence="2" key="1">
    <citation type="submission" date="2019-02" db="EMBL/GenBank/DDBJ databases">
        <title>Draft genome sequence of Dolichospermum planctonicum NIES-80.</title>
        <authorList>
            <person name="Yamaguchi H."/>
            <person name="Suzuki S."/>
            <person name="Kawachi M."/>
        </authorList>
    </citation>
    <scope>NUCLEOTIDE SEQUENCE [LARGE SCALE GENOMIC DNA]</scope>
    <source>
        <strain evidence="2">NIES-80</strain>
    </source>
</reference>
<name>A0A480A8T8_9CYAN</name>
<dbReference type="Proteomes" id="UP000299367">
    <property type="component" value="Unassembled WGS sequence"/>
</dbReference>
<evidence type="ECO:0000313" key="1">
    <source>
        <dbReference type="EMBL" id="GCL41377.1"/>
    </source>
</evidence>
<gene>
    <name evidence="1" type="ORF">NIES80_10720</name>
</gene>